<evidence type="ECO:0000259" key="9">
    <source>
        <dbReference type="PROSITE" id="PS51184"/>
    </source>
</evidence>
<dbReference type="Gene3D" id="3.30.60.90">
    <property type="match status" value="1"/>
</dbReference>
<evidence type="ECO:0000313" key="11">
    <source>
        <dbReference type="Proteomes" id="UP001610432"/>
    </source>
</evidence>
<dbReference type="GeneID" id="98146287"/>
<evidence type="ECO:0000256" key="4">
    <source>
        <dbReference type="ARBA" id="ARBA00022833"/>
    </source>
</evidence>
<dbReference type="Pfam" id="PF00569">
    <property type="entry name" value="ZZ"/>
    <property type="match status" value="1"/>
</dbReference>
<keyword evidence="7" id="KW-0539">Nucleus</keyword>
<evidence type="ECO:0000256" key="2">
    <source>
        <dbReference type="ARBA" id="ARBA00022723"/>
    </source>
</evidence>
<dbReference type="Gene3D" id="2.60.120.650">
    <property type="entry name" value="Cupin"/>
    <property type="match status" value="1"/>
</dbReference>
<gene>
    <name evidence="10" type="ORF">BJX67DRAFT_372221</name>
</gene>
<proteinExistence type="predicted"/>
<dbReference type="PROSITE" id="PS01357">
    <property type="entry name" value="ZF_ZZ_1"/>
    <property type="match status" value="1"/>
</dbReference>
<dbReference type="SUPFAM" id="SSF51197">
    <property type="entry name" value="Clavaminate synthase-like"/>
    <property type="match status" value="1"/>
</dbReference>
<comment type="subcellular location">
    <subcellularLocation>
        <location evidence="1">Nucleus</location>
    </subcellularLocation>
</comment>
<evidence type="ECO:0000256" key="6">
    <source>
        <dbReference type="ARBA" id="ARBA00023163"/>
    </source>
</evidence>
<feature type="compositionally biased region" description="Polar residues" evidence="8">
    <location>
        <begin position="645"/>
        <end position="658"/>
    </location>
</feature>
<dbReference type="RefSeq" id="XP_070886057.1">
    <property type="nucleotide sequence ID" value="XM_071031215.1"/>
</dbReference>
<dbReference type="SMART" id="SM00558">
    <property type="entry name" value="JmjC"/>
    <property type="match status" value="1"/>
</dbReference>
<organism evidence="10 11">
    <name type="scientific">Aspergillus lucknowensis</name>
    <dbReference type="NCBI Taxonomy" id="176173"/>
    <lineage>
        <taxon>Eukaryota</taxon>
        <taxon>Fungi</taxon>
        <taxon>Dikarya</taxon>
        <taxon>Ascomycota</taxon>
        <taxon>Pezizomycotina</taxon>
        <taxon>Eurotiomycetes</taxon>
        <taxon>Eurotiomycetidae</taxon>
        <taxon>Eurotiales</taxon>
        <taxon>Aspergillaceae</taxon>
        <taxon>Aspergillus</taxon>
        <taxon>Aspergillus subgen. Nidulantes</taxon>
    </lineage>
</organism>
<feature type="compositionally biased region" description="Polar residues" evidence="8">
    <location>
        <begin position="664"/>
        <end position="680"/>
    </location>
</feature>
<accession>A0ABR4LRB0</accession>
<dbReference type="InterPro" id="IPR043145">
    <property type="entry name" value="Znf_ZZ_sf"/>
</dbReference>
<keyword evidence="11" id="KW-1185">Reference proteome</keyword>
<dbReference type="PROSITE" id="PS51184">
    <property type="entry name" value="JMJC"/>
    <property type="match status" value="1"/>
</dbReference>
<dbReference type="Pfam" id="PF02373">
    <property type="entry name" value="JmjC"/>
    <property type="match status" value="1"/>
</dbReference>
<keyword evidence="2" id="KW-0479">Metal-binding</keyword>
<feature type="domain" description="JmjC" evidence="9">
    <location>
        <begin position="126"/>
        <end position="293"/>
    </location>
</feature>
<evidence type="ECO:0000256" key="8">
    <source>
        <dbReference type="SAM" id="MobiDB-lite"/>
    </source>
</evidence>
<sequence length="778" mass="87575">MDRVERDIPLVQDLLRSDEVFVPFSEFSIHTLQAQPDADVSHWIENKLRDGRPFVIRGLARTDGWQRAGLSNESLVSLSDSGAVPVKNCRTGRDIRMRLRDLLSQIDPTHSGSVRESLYAKDLHCPQEWVKSFESILPSSLRHLGSLDLFRVLPKETTPEVLMAYVGTRKSFSGFHRCFSATVALNLMIESEGDGPGSICFGTDSESQERYDRFMEERGKSAHTDWANVSINDLRSADFPIYIADQRPGDLVIFPTAAAHQVWNISPMVTRVVWNVMHAKSLASFFDYVQPVYQKRCHTDTGRVPLIPMYALQSGACEREEETLLLDVFRQLVDDEDTGRESILSIKTVDTQGAVIECNFCGLTIWNRHLRCEICGDFDLCLPCFVSGRSCKHVADYTWAELVPRSRCQDIIQATGSRIDGRVVHTSRSSKQTSIGAVAVAAMDARQQSSERLCHLCRDNHPGWKGVVCGKCSAFYCFRGLHRHFDIDLIPFLKSGESWSCPKCSQICNCRCCHFPQPYRSRGKPVRARIKPVDPRGRILGFVDNVFDQKRGKKAGLAAPSASPQIDISPRVLKRPRMDMGDEHGTSRWTLGESIDVGGAVPSRTRMSDTSYVYSTNTATPDRPHLGYTPPRTFDPLGFRMDSQAEPSVSGARQSSRPPDSRTQHLYLSPPTSVTVTRNGSTHRRHDYQTSGKVDVSDNEESIRVLETKLDALRGYADDLLELSLVDSHAKILERISQFEAKIEQRKRRKAEVLLSNLNRDFPDLADLAREEARRRGL</sequence>
<protein>
    <recommendedName>
        <fullName evidence="9">JmjC domain-containing protein</fullName>
    </recommendedName>
</protein>
<dbReference type="InterPro" id="IPR003347">
    <property type="entry name" value="JmjC_dom"/>
</dbReference>
<keyword evidence="3" id="KW-0863">Zinc-finger</keyword>
<keyword evidence="4" id="KW-0862">Zinc</keyword>
<keyword evidence="5" id="KW-0805">Transcription regulation</keyword>
<dbReference type="EMBL" id="JBFXLQ010000021">
    <property type="protein sequence ID" value="KAL2867078.1"/>
    <property type="molecule type" value="Genomic_DNA"/>
</dbReference>
<dbReference type="InterPro" id="IPR000433">
    <property type="entry name" value="Znf_ZZ"/>
</dbReference>
<dbReference type="Pfam" id="PF10497">
    <property type="entry name" value="zf-4CXXC_R1"/>
    <property type="match status" value="1"/>
</dbReference>
<feature type="region of interest" description="Disordered" evidence="8">
    <location>
        <begin position="637"/>
        <end position="691"/>
    </location>
</feature>
<dbReference type="SUPFAM" id="SSF57850">
    <property type="entry name" value="RING/U-box"/>
    <property type="match status" value="1"/>
</dbReference>
<name>A0ABR4LRB0_9EURO</name>
<evidence type="ECO:0000256" key="7">
    <source>
        <dbReference type="ARBA" id="ARBA00023242"/>
    </source>
</evidence>
<dbReference type="InterPro" id="IPR018866">
    <property type="entry name" value="Znf-4CXXC_R1"/>
</dbReference>
<comment type="caution">
    <text evidence="10">The sequence shown here is derived from an EMBL/GenBank/DDBJ whole genome shotgun (WGS) entry which is preliminary data.</text>
</comment>
<reference evidence="10 11" key="1">
    <citation type="submission" date="2024-07" db="EMBL/GenBank/DDBJ databases">
        <title>Section-level genome sequencing and comparative genomics of Aspergillus sections Usti and Cavernicolus.</title>
        <authorList>
            <consortium name="Lawrence Berkeley National Laboratory"/>
            <person name="Nybo J.L."/>
            <person name="Vesth T.C."/>
            <person name="Theobald S."/>
            <person name="Frisvad J.C."/>
            <person name="Larsen T.O."/>
            <person name="Kjaerboelling I."/>
            <person name="Rothschild-Mancinelli K."/>
            <person name="Lyhne E.K."/>
            <person name="Kogle M.E."/>
            <person name="Barry K."/>
            <person name="Clum A."/>
            <person name="Na H."/>
            <person name="Ledsgaard L."/>
            <person name="Lin J."/>
            <person name="Lipzen A."/>
            <person name="Kuo A."/>
            <person name="Riley R."/>
            <person name="Mondo S."/>
            <person name="Labutti K."/>
            <person name="Haridas S."/>
            <person name="Pangalinan J."/>
            <person name="Salamov A.A."/>
            <person name="Simmons B.A."/>
            <person name="Magnuson J.K."/>
            <person name="Chen J."/>
            <person name="Drula E."/>
            <person name="Henrissat B."/>
            <person name="Wiebenga A."/>
            <person name="Lubbers R.J."/>
            <person name="Gomes A.C."/>
            <person name="Macurrencykelacurrency M.R."/>
            <person name="Stajich J."/>
            <person name="Grigoriev I.V."/>
            <person name="Mortensen U.H."/>
            <person name="De Vries R.P."/>
            <person name="Baker S.E."/>
            <person name="Andersen M.R."/>
        </authorList>
    </citation>
    <scope>NUCLEOTIDE SEQUENCE [LARGE SCALE GENOMIC DNA]</scope>
    <source>
        <strain evidence="10 11">CBS 449.75</strain>
    </source>
</reference>
<evidence type="ECO:0000256" key="5">
    <source>
        <dbReference type="ARBA" id="ARBA00023015"/>
    </source>
</evidence>
<evidence type="ECO:0000256" key="1">
    <source>
        <dbReference type="ARBA" id="ARBA00004123"/>
    </source>
</evidence>
<evidence type="ECO:0000313" key="10">
    <source>
        <dbReference type="EMBL" id="KAL2867078.1"/>
    </source>
</evidence>
<keyword evidence="6" id="KW-0804">Transcription</keyword>
<dbReference type="Proteomes" id="UP001610432">
    <property type="component" value="Unassembled WGS sequence"/>
</dbReference>
<evidence type="ECO:0000256" key="3">
    <source>
        <dbReference type="ARBA" id="ARBA00022771"/>
    </source>
</evidence>